<accession>A0A9D0ZGY7</accession>
<comment type="function">
    <text evidence="3">May play the central regulatory role in sporulation. It may be an element of the effector pathway responsible for the activation of sporulation genes in response to nutritional stress. Spo0A may act in concert with spo0H (a sigma factor) to control the expression of some genes that are critical to the sporulation process.</text>
</comment>
<proteinExistence type="predicted"/>
<evidence type="ECO:0000313" key="6">
    <source>
        <dbReference type="EMBL" id="HIQ80233.1"/>
    </source>
</evidence>
<dbReference type="GO" id="GO:0000160">
    <property type="term" value="P:phosphorelay signal transduction system"/>
    <property type="evidence" value="ECO:0007669"/>
    <property type="project" value="InterPro"/>
</dbReference>
<protein>
    <recommendedName>
        <fullName evidence="1">Stage 0 sporulation protein A homolog</fullName>
    </recommendedName>
</protein>
<dbReference type="SUPFAM" id="SSF52172">
    <property type="entry name" value="CheY-like"/>
    <property type="match status" value="1"/>
</dbReference>
<feature type="modified residue" description="4-aspartylphosphate" evidence="4">
    <location>
        <position position="54"/>
    </location>
</feature>
<comment type="caution">
    <text evidence="6">The sequence shown here is derived from an EMBL/GenBank/DDBJ whole genome shotgun (WGS) entry which is preliminary data.</text>
</comment>
<evidence type="ECO:0000259" key="5">
    <source>
        <dbReference type="PROSITE" id="PS50110"/>
    </source>
</evidence>
<organism evidence="6 7">
    <name type="scientific">Candidatus Scatavimonas merdigallinarum</name>
    <dbReference type="NCBI Taxonomy" id="2840914"/>
    <lineage>
        <taxon>Bacteria</taxon>
        <taxon>Bacillati</taxon>
        <taxon>Bacillota</taxon>
        <taxon>Clostridia</taxon>
        <taxon>Eubacteriales</taxon>
        <taxon>Oscillospiraceae</taxon>
        <taxon>Oscillospiraceae incertae sedis</taxon>
        <taxon>Candidatus Scatavimonas</taxon>
    </lineage>
</organism>
<dbReference type="PANTHER" id="PTHR44591">
    <property type="entry name" value="STRESS RESPONSE REGULATOR PROTEIN 1"/>
    <property type="match status" value="1"/>
</dbReference>
<dbReference type="Proteomes" id="UP000886787">
    <property type="component" value="Unassembled WGS sequence"/>
</dbReference>
<name>A0A9D0ZGY7_9FIRM</name>
<dbReference type="Pfam" id="PF00072">
    <property type="entry name" value="Response_reg"/>
    <property type="match status" value="1"/>
</dbReference>
<gene>
    <name evidence="6" type="ORF">IAD32_02985</name>
</gene>
<evidence type="ECO:0000256" key="4">
    <source>
        <dbReference type="PROSITE-ProRule" id="PRU00169"/>
    </source>
</evidence>
<reference evidence="6" key="1">
    <citation type="submission" date="2020-10" db="EMBL/GenBank/DDBJ databases">
        <authorList>
            <person name="Gilroy R."/>
        </authorList>
    </citation>
    <scope>NUCLEOTIDE SEQUENCE</scope>
    <source>
        <strain evidence="6">ChiSjej1B19-3389</strain>
    </source>
</reference>
<evidence type="ECO:0000256" key="2">
    <source>
        <dbReference type="ARBA" id="ARBA00022553"/>
    </source>
</evidence>
<sequence length="121" mass="13202">MDASILVVDDLSFPRKLTKRALVNAGYTHTLEAANAKEALRCVNEQTPSLVLLDGSLPDSRDLSLLKKVLEISPQTKVVMVFAQTEDAQKEEAITMGAKGYIVKPFNEEKLLSVVNNVMAG</sequence>
<evidence type="ECO:0000256" key="1">
    <source>
        <dbReference type="ARBA" id="ARBA00018672"/>
    </source>
</evidence>
<dbReference type="SMART" id="SM00448">
    <property type="entry name" value="REC"/>
    <property type="match status" value="1"/>
</dbReference>
<dbReference type="InterPro" id="IPR050595">
    <property type="entry name" value="Bact_response_regulator"/>
</dbReference>
<evidence type="ECO:0000256" key="3">
    <source>
        <dbReference type="ARBA" id="ARBA00024867"/>
    </source>
</evidence>
<dbReference type="AlphaFoldDB" id="A0A9D0ZGY7"/>
<dbReference type="EMBL" id="DVFW01000018">
    <property type="protein sequence ID" value="HIQ80233.1"/>
    <property type="molecule type" value="Genomic_DNA"/>
</dbReference>
<feature type="domain" description="Response regulatory" evidence="5">
    <location>
        <begin position="4"/>
        <end position="119"/>
    </location>
</feature>
<keyword evidence="2 4" id="KW-0597">Phosphoprotein</keyword>
<dbReference type="InterPro" id="IPR001789">
    <property type="entry name" value="Sig_transdc_resp-reg_receiver"/>
</dbReference>
<dbReference type="PROSITE" id="PS50110">
    <property type="entry name" value="RESPONSE_REGULATORY"/>
    <property type="match status" value="1"/>
</dbReference>
<reference evidence="6" key="2">
    <citation type="journal article" date="2021" name="PeerJ">
        <title>Extensive microbial diversity within the chicken gut microbiome revealed by metagenomics and culture.</title>
        <authorList>
            <person name="Gilroy R."/>
            <person name="Ravi A."/>
            <person name="Getino M."/>
            <person name="Pursley I."/>
            <person name="Horton D.L."/>
            <person name="Alikhan N.F."/>
            <person name="Baker D."/>
            <person name="Gharbi K."/>
            <person name="Hall N."/>
            <person name="Watson M."/>
            <person name="Adriaenssens E.M."/>
            <person name="Foster-Nyarko E."/>
            <person name="Jarju S."/>
            <person name="Secka A."/>
            <person name="Antonio M."/>
            <person name="Oren A."/>
            <person name="Chaudhuri R.R."/>
            <person name="La Ragione R."/>
            <person name="Hildebrand F."/>
            <person name="Pallen M.J."/>
        </authorList>
    </citation>
    <scope>NUCLEOTIDE SEQUENCE</scope>
    <source>
        <strain evidence="6">ChiSjej1B19-3389</strain>
    </source>
</reference>
<evidence type="ECO:0000313" key="7">
    <source>
        <dbReference type="Proteomes" id="UP000886787"/>
    </source>
</evidence>
<dbReference type="Gene3D" id="3.40.50.2300">
    <property type="match status" value="1"/>
</dbReference>
<dbReference type="InterPro" id="IPR011006">
    <property type="entry name" value="CheY-like_superfamily"/>
</dbReference>
<dbReference type="PANTHER" id="PTHR44591:SF25">
    <property type="entry name" value="CHEMOTAXIS TWO-COMPONENT RESPONSE REGULATOR"/>
    <property type="match status" value="1"/>
</dbReference>